<reference evidence="1 2" key="1">
    <citation type="submission" date="2014-04" db="EMBL/GenBank/DDBJ databases">
        <title>Genome evolution of avian class.</title>
        <authorList>
            <person name="Zhang G."/>
            <person name="Li C."/>
        </authorList>
    </citation>
    <scope>NUCLEOTIDE SEQUENCE [LARGE SCALE GENOMIC DNA]</scope>
    <source>
        <strain evidence="1">BGI_N307</strain>
    </source>
</reference>
<evidence type="ECO:0000313" key="2">
    <source>
        <dbReference type="Proteomes" id="UP000053875"/>
    </source>
</evidence>
<dbReference type="Proteomes" id="UP000053875">
    <property type="component" value="Unassembled WGS sequence"/>
</dbReference>
<keyword evidence="2" id="KW-1185">Reference proteome</keyword>
<gene>
    <name evidence="1" type="ORF">N307_15326</name>
</gene>
<feature type="non-terminal residue" evidence="1">
    <location>
        <position position="1"/>
    </location>
</feature>
<evidence type="ECO:0000313" key="1">
    <source>
        <dbReference type="EMBL" id="KFV71509.1"/>
    </source>
</evidence>
<organism evidence="1 2">
    <name type="scientific">Dryobates pubescens</name>
    <name type="common">Downy woodpecker</name>
    <name type="synonym">Picoides pubescens</name>
    <dbReference type="NCBI Taxonomy" id="118200"/>
    <lineage>
        <taxon>Eukaryota</taxon>
        <taxon>Metazoa</taxon>
        <taxon>Chordata</taxon>
        <taxon>Craniata</taxon>
        <taxon>Vertebrata</taxon>
        <taxon>Euteleostomi</taxon>
        <taxon>Archelosauria</taxon>
        <taxon>Archosauria</taxon>
        <taxon>Dinosauria</taxon>
        <taxon>Saurischia</taxon>
        <taxon>Theropoda</taxon>
        <taxon>Coelurosauria</taxon>
        <taxon>Aves</taxon>
        <taxon>Neognathae</taxon>
        <taxon>Neoaves</taxon>
        <taxon>Telluraves</taxon>
        <taxon>Coraciimorphae</taxon>
        <taxon>Piciformes</taxon>
        <taxon>Picidae</taxon>
        <taxon>Dryobates</taxon>
    </lineage>
</organism>
<evidence type="ECO:0008006" key="3">
    <source>
        <dbReference type="Google" id="ProtNLM"/>
    </source>
</evidence>
<dbReference type="EMBL" id="KL216832">
    <property type="protein sequence ID" value="KFV71509.1"/>
    <property type="molecule type" value="Genomic_DNA"/>
</dbReference>
<feature type="non-terminal residue" evidence="1">
    <location>
        <position position="55"/>
    </location>
</feature>
<name>A0A093GXI8_DRYPU</name>
<accession>A0A093GXI8</accession>
<dbReference type="AlphaFoldDB" id="A0A093GXI8"/>
<protein>
    <recommendedName>
        <fullName evidence="3">Nidogen G2 beta-barrel domain-containing protein</fullName>
    </recommendedName>
</protein>
<sequence length="55" mass="6500">NGSKLEEERFSLDIRKKFFTIRGVRHWNRLPREVVEAPSLEVFKARLYVALGNLI</sequence>
<proteinExistence type="predicted"/>